<gene>
    <name evidence="3" type="ORF">PBRA_009427</name>
</gene>
<feature type="transmembrane region" description="Helical" evidence="1">
    <location>
        <begin position="322"/>
        <end position="342"/>
    </location>
</feature>
<dbReference type="Proteomes" id="UP000039324">
    <property type="component" value="Unassembled WGS sequence"/>
</dbReference>
<feature type="chain" id="PRO_5005193953" evidence="2">
    <location>
        <begin position="20"/>
        <end position="488"/>
    </location>
</feature>
<evidence type="ECO:0000256" key="1">
    <source>
        <dbReference type="SAM" id="Phobius"/>
    </source>
</evidence>
<accession>A0A0G4J7N5</accession>
<sequence>MRGLTLLVAVASRWVMTSGSLTVPGAGVGPLPTVLPLYTPPVTGYIGPQPGDNGANVTGTVVVYAGDVCNPGEVSSAAISGRVVFVSADSTATMACLYEQAYMNFVARDVLAVIHEFPSYNIWLHDGTFGSRTRALRPMFLLTGPSANVYEALIGNLPGRNVTIYPDVNVWEAAYAGLSYQLFVRGFPSAILILSGLSAAVFFIVHMRNIAARVTRDTPSNRSVPAARRLRLVASYIALPHVTLFVEMVTATAAGLVLAVGGYYSTPNIEFPVQAFFSTLLGGWGLACSIACAMTWTRKLTEVIGARDVSWITRIIRGDKPIVTALLCTIPIVLDTAVTSNFTHNYCPPILANGYGVISTLFQIVIGVHVIISVCRYHRMVLKVQVGVGELSLRRDANVDKVMQRLSRCALGLSLSMILNCCGSGIIGAAPVYAYTPEGWTLAWTLTYTGRALDSVFRVAMFKPRLRPTSTAATAVVHPGHPGPAAPM</sequence>
<keyword evidence="2" id="KW-0732">Signal</keyword>
<dbReference type="EMBL" id="CDSF01000148">
    <property type="protein sequence ID" value="CEP03542.1"/>
    <property type="molecule type" value="Genomic_DNA"/>
</dbReference>
<proteinExistence type="predicted"/>
<name>A0A0G4J7N5_PLABS</name>
<keyword evidence="1" id="KW-0812">Transmembrane</keyword>
<keyword evidence="1" id="KW-0472">Membrane</keyword>
<evidence type="ECO:0000313" key="4">
    <source>
        <dbReference type="Proteomes" id="UP000039324"/>
    </source>
</evidence>
<keyword evidence="4" id="KW-1185">Reference proteome</keyword>
<keyword evidence="1" id="KW-1133">Transmembrane helix</keyword>
<reference evidence="3 4" key="1">
    <citation type="submission" date="2015-02" db="EMBL/GenBank/DDBJ databases">
        <authorList>
            <person name="Chooi Y.-H."/>
        </authorList>
    </citation>
    <scope>NUCLEOTIDE SEQUENCE [LARGE SCALE GENOMIC DNA]</scope>
    <source>
        <strain evidence="3">E3</strain>
    </source>
</reference>
<organism evidence="3 4">
    <name type="scientific">Plasmodiophora brassicae</name>
    <name type="common">Clubroot disease agent</name>
    <dbReference type="NCBI Taxonomy" id="37360"/>
    <lineage>
        <taxon>Eukaryota</taxon>
        <taxon>Sar</taxon>
        <taxon>Rhizaria</taxon>
        <taxon>Endomyxa</taxon>
        <taxon>Phytomyxea</taxon>
        <taxon>Plasmodiophorida</taxon>
        <taxon>Plasmodiophoridae</taxon>
        <taxon>Plasmodiophora</taxon>
    </lineage>
</organism>
<feature type="transmembrane region" description="Helical" evidence="1">
    <location>
        <begin position="410"/>
        <end position="435"/>
    </location>
</feature>
<evidence type="ECO:0000256" key="2">
    <source>
        <dbReference type="SAM" id="SignalP"/>
    </source>
</evidence>
<feature type="transmembrane region" description="Helical" evidence="1">
    <location>
        <begin position="276"/>
        <end position="297"/>
    </location>
</feature>
<feature type="signal peptide" evidence="2">
    <location>
        <begin position="1"/>
        <end position="19"/>
    </location>
</feature>
<feature type="transmembrane region" description="Helical" evidence="1">
    <location>
        <begin position="354"/>
        <end position="375"/>
    </location>
</feature>
<protein>
    <submittedName>
        <fullName evidence="3">Uncharacterized protein</fullName>
    </submittedName>
</protein>
<feature type="transmembrane region" description="Helical" evidence="1">
    <location>
        <begin position="190"/>
        <end position="211"/>
    </location>
</feature>
<feature type="transmembrane region" description="Helical" evidence="1">
    <location>
        <begin position="232"/>
        <end position="264"/>
    </location>
</feature>
<dbReference type="AlphaFoldDB" id="A0A0G4J7N5"/>
<evidence type="ECO:0000313" key="3">
    <source>
        <dbReference type="EMBL" id="CEP03542.1"/>
    </source>
</evidence>